<accession>A0AAE1D997</accession>
<feature type="compositionally biased region" description="Polar residues" evidence="1">
    <location>
        <begin position="81"/>
        <end position="95"/>
    </location>
</feature>
<dbReference type="AlphaFoldDB" id="A0AAE1D997"/>
<gene>
    <name evidence="2" type="ORF">RRG08_035161</name>
</gene>
<evidence type="ECO:0000256" key="1">
    <source>
        <dbReference type="SAM" id="MobiDB-lite"/>
    </source>
</evidence>
<dbReference type="Proteomes" id="UP001283361">
    <property type="component" value="Unassembled WGS sequence"/>
</dbReference>
<reference evidence="2" key="1">
    <citation type="journal article" date="2023" name="G3 (Bethesda)">
        <title>A reference genome for the long-term kleptoplast-retaining sea slug Elysia crispata morphotype clarki.</title>
        <authorList>
            <person name="Eastman K.E."/>
            <person name="Pendleton A.L."/>
            <person name="Shaikh M.A."/>
            <person name="Suttiyut T."/>
            <person name="Ogas R."/>
            <person name="Tomko P."/>
            <person name="Gavelis G."/>
            <person name="Widhalm J.R."/>
            <person name="Wisecaver J.H."/>
        </authorList>
    </citation>
    <scope>NUCLEOTIDE SEQUENCE</scope>
    <source>
        <strain evidence="2">ECLA1</strain>
    </source>
</reference>
<keyword evidence="3" id="KW-1185">Reference proteome</keyword>
<protein>
    <submittedName>
        <fullName evidence="2">Uncharacterized protein</fullName>
    </submittedName>
</protein>
<dbReference type="PANTHER" id="PTHR10773">
    <property type="entry name" value="DNA-DIRECTED RNA POLYMERASES I, II, AND III SUBUNIT RPABC2"/>
    <property type="match status" value="1"/>
</dbReference>
<proteinExistence type="predicted"/>
<name>A0AAE1D997_9GAST</name>
<dbReference type="PANTHER" id="PTHR10773:SF19">
    <property type="match status" value="1"/>
</dbReference>
<evidence type="ECO:0000313" key="2">
    <source>
        <dbReference type="EMBL" id="KAK3761957.1"/>
    </source>
</evidence>
<organism evidence="2 3">
    <name type="scientific">Elysia crispata</name>
    <name type="common">lettuce slug</name>
    <dbReference type="NCBI Taxonomy" id="231223"/>
    <lineage>
        <taxon>Eukaryota</taxon>
        <taxon>Metazoa</taxon>
        <taxon>Spiralia</taxon>
        <taxon>Lophotrochozoa</taxon>
        <taxon>Mollusca</taxon>
        <taxon>Gastropoda</taxon>
        <taxon>Heterobranchia</taxon>
        <taxon>Euthyneura</taxon>
        <taxon>Panpulmonata</taxon>
        <taxon>Sacoglossa</taxon>
        <taxon>Placobranchoidea</taxon>
        <taxon>Plakobranchidae</taxon>
        <taxon>Elysia</taxon>
    </lineage>
</organism>
<dbReference type="EMBL" id="JAWDGP010004792">
    <property type="protein sequence ID" value="KAK3761957.1"/>
    <property type="molecule type" value="Genomic_DNA"/>
</dbReference>
<evidence type="ECO:0000313" key="3">
    <source>
        <dbReference type="Proteomes" id="UP001283361"/>
    </source>
</evidence>
<feature type="region of interest" description="Disordered" evidence="1">
    <location>
        <begin position="42"/>
        <end position="132"/>
    </location>
</feature>
<sequence length="568" mass="66132">MGLEFFIERTSTFSRWRRPCEAFVKATVLMFTSTIVLSPIQIGKSPASRPSRSQDTDTTGPAPRPGTSQDNDTTGPAPRPGTSQDNDTTGPAQTNPKKRQRKPDQWEKNVRKSKIAKGEAYTTKTGKAMPARKTGQDCKCRLKCFQRIGEDHRDKILQSFNDIGNKQRQDIYLHGCIDMHAPKRKKSRNGERENGKGSKCFTYECSVTANGVKLQVCMEAFIALHGIGKTRLKRIRKPTTTAPLVDMRGHHDYHPTLPLEIKDKIKQHISSFPKRESHYSRSEIKHREYLDERLNVKRMWLLYLHQKEPEQRLLYTTDKKSMKPVVKYKYYLNVFNKEFNLSFGQPRSDTCPICDKFHIDIEAMTDETRKNTLINQRNIHQQKADSAYYMLNLYCQKAQADSSLEVYTFDFQQNLPAPSISAGDMFYSRMLWTSHTFLPNDRDFSHIKKRKHVEKVDRPENWERIVKDSGLSQPFQVEFFDHYSFYDYKTLAYKTIKSTLKDSEGEQLKFKEVMWFSYGASLEMNETMDEENLKEHADEVWCRYTHNSMEPWKKGNVDGEDDGDDYAD</sequence>
<comment type="caution">
    <text evidence="2">The sequence shown here is derived from an EMBL/GenBank/DDBJ whole genome shotgun (WGS) entry which is preliminary data.</text>
</comment>
<feature type="compositionally biased region" description="Polar residues" evidence="1">
    <location>
        <begin position="48"/>
        <end position="59"/>
    </location>
</feature>